<sequence>MAIPGTTNWCEAPWDWGYYEGESSRSLVILDTDDHGRARLLKSVGCFRSGGDVVRAKNWLHDLRKGMDAFQMHYLDSTLVATSVTPLPEFLD</sequence>
<comment type="caution">
    <text evidence="1">The sequence shown here is derived from an EMBL/GenBank/DDBJ whole genome shotgun (WGS) entry which is preliminary data.</text>
</comment>
<dbReference type="AlphaFoldDB" id="A0AAN7K2S0"/>
<evidence type="ECO:0000313" key="1">
    <source>
        <dbReference type="EMBL" id="KAK4756535.1"/>
    </source>
</evidence>
<evidence type="ECO:0000313" key="2">
    <source>
        <dbReference type="Proteomes" id="UP001345219"/>
    </source>
</evidence>
<dbReference type="Proteomes" id="UP001345219">
    <property type="component" value="Chromosome 6"/>
</dbReference>
<keyword evidence="2" id="KW-1185">Reference proteome</keyword>
<protein>
    <submittedName>
        <fullName evidence="1">Uncharacterized protein</fullName>
    </submittedName>
</protein>
<accession>A0AAN7K2S0</accession>
<name>A0AAN7K2S0_9MYRT</name>
<gene>
    <name evidence="1" type="ORF">SAY87_006662</name>
</gene>
<reference evidence="1 2" key="1">
    <citation type="journal article" date="2023" name="Hortic Res">
        <title>Pangenome of water caltrop reveals structural variations and asymmetric subgenome divergence after allopolyploidization.</title>
        <authorList>
            <person name="Zhang X."/>
            <person name="Chen Y."/>
            <person name="Wang L."/>
            <person name="Yuan Y."/>
            <person name="Fang M."/>
            <person name="Shi L."/>
            <person name="Lu R."/>
            <person name="Comes H.P."/>
            <person name="Ma Y."/>
            <person name="Chen Y."/>
            <person name="Huang G."/>
            <person name="Zhou Y."/>
            <person name="Zheng Z."/>
            <person name="Qiu Y."/>
        </authorList>
    </citation>
    <scope>NUCLEOTIDE SEQUENCE [LARGE SCALE GENOMIC DNA]</scope>
    <source>
        <tissue evidence="1">Roots</tissue>
    </source>
</reference>
<proteinExistence type="predicted"/>
<dbReference type="EMBL" id="JAXIOK010000013">
    <property type="protein sequence ID" value="KAK4756535.1"/>
    <property type="molecule type" value="Genomic_DNA"/>
</dbReference>
<organism evidence="1 2">
    <name type="scientific">Trapa incisa</name>
    <dbReference type="NCBI Taxonomy" id="236973"/>
    <lineage>
        <taxon>Eukaryota</taxon>
        <taxon>Viridiplantae</taxon>
        <taxon>Streptophyta</taxon>
        <taxon>Embryophyta</taxon>
        <taxon>Tracheophyta</taxon>
        <taxon>Spermatophyta</taxon>
        <taxon>Magnoliopsida</taxon>
        <taxon>eudicotyledons</taxon>
        <taxon>Gunneridae</taxon>
        <taxon>Pentapetalae</taxon>
        <taxon>rosids</taxon>
        <taxon>malvids</taxon>
        <taxon>Myrtales</taxon>
        <taxon>Lythraceae</taxon>
        <taxon>Trapa</taxon>
    </lineage>
</organism>